<feature type="compositionally biased region" description="Low complexity" evidence="1">
    <location>
        <begin position="186"/>
        <end position="197"/>
    </location>
</feature>
<keyword evidence="3" id="KW-1185">Reference proteome</keyword>
<gene>
    <name evidence="2" type="ORF">DFP72DRAFT_1069142</name>
</gene>
<dbReference type="EMBL" id="JACGCI010000037">
    <property type="protein sequence ID" value="KAF6753930.1"/>
    <property type="molecule type" value="Genomic_DNA"/>
</dbReference>
<comment type="caution">
    <text evidence="2">The sequence shown here is derived from an EMBL/GenBank/DDBJ whole genome shotgun (WGS) entry which is preliminary data.</text>
</comment>
<feature type="region of interest" description="Disordered" evidence="1">
    <location>
        <begin position="182"/>
        <end position="207"/>
    </location>
</feature>
<evidence type="ECO:0000256" key="1">
    <source>
        <dbReference type="SAM" id="MobiDB-lite"/>
    </source>
</evidence>
<dbReference type="AlphaFoldDB" id="A0A8H6HVF4"/>
<proteinExistence type="predicted"/>
<feature type="region of interest" description="Disordered" evidence="1">
    <location>
        <begin position="109"/>
        <end position="128"/>
    </location>
</feature>
<evidence type="ECO:0000313" key="2">
    <source>
        <dbReference type="EMBL" id="KAF6753930.1"/>
    </source>
</evidence>
<reference evidence="2 3" key="1">
    <citation type="submission" date="2020-07" db="EMBL/GenBank/DDBJ databases">
        <title>Comparative genomics of pyrophilous fungi reveals a link between fire events and developmental genes.</title>
        <authorList>
            <consortium name="DOE Joint Genome Institute"/>
            <person name="Steindorff A.S."/>
            <person name="Carver A."/>
            <person name="Calhoun S."/>
            <person name="Stillman K."/>
            <person name="Liu H."/>
            <person name="Lipzen A."/>
            <person name="Pangilinan J."/>
            <person name="Labutti K."/>
            <person name="Bruns T.D."/>
            <person name="Grigoriev I.V."/>
        </authorList>
    </citation>
    <scope>NUCLEOTIDE SEQUENCE [LARGE SCALE GENOMIC DNA]</scope>
    <source>
        <strain evidence="2 3">CBS 144469</strain>
    </source>
</reference>
<sequence length="207" mass="22113">MEASSPHTILPTAPTTPALAHHRRPRRARVTHAPLLSFIPHILFPSLPWSSSSSSSSSSWTTLSNDVLAVVVVVAFDGSSSSSGFLVNVVDNGAALRSRLDGRAHCQDPENARYPMTATHSAGGALTGGQRRVNYRDAASQANGASQRQAHGVWMPGWWNEGVGKRDATMTMPMVRWECGVRSDTSKTTSGSDGYSTLRSLQVGRVG</sequence>
<organism evidence="2 3">
    <name type="scientific">Ephemerocybe angulata</name>
    <dbReference type="NCBI Taxonomy" id="980116"/>
    <lineage>
        <taxon>Eukaryota</taxon>
        <taxon>Fungi</taxon>
        <taxon>Dikarya</taxon>
        <taxon>Basidiomycota</taxon>
        <taxon>Agaricomycotina</taxon>
        <taxon>Agaricomycetes</taxon>
        <taxon>Agaricomycetidae</taxon>
        <taxon>Agaricales</taxon>
        <taxon>Agaricineae</taxon>
        <taxon>Psathyrellaceae</taxon>
        <taxon>Ephemerocybe</taxon>
    </lineage>
</organism>
<evidence type="ECO:0000313" key="3">
    <source>
        <dbReference type="Proteomes" id="UP000521943"/>
    </source>
</evidence>
<feature type="region of interest" description="Disordered" evidence="1">
    <location>
        <begin position="1"/>
        <end position="26"/>
    </location>
</feature>
<name>A0A8H6HVF4_9AGAR</name>
<protein>
    <submittedName>
        <fullName evidence="2">Uncharacterized protein</fullName>
    </submittedName>
</protein>
<feature type="compositionally biased region" description="Low complexity" evidence="1">
    <location>
        <begin position="1"/>
        <end position="19"/>
    </location>
</feature>
<dbReference type="Proteomes" id="UP000521943">
    <property type="component" value="Unassembled WGS sequence"/>
</dbReference>
<accession>A0A8H6HVF4</accession>